<keyword evidence="3" id="KW-0808">Transferase</keyword>
<name>A0ABX7F722_9RHOB</name>
<evidence type="ECO:0000256" key="2">
    <source>
        <dbReference type="ARBA" id="ARBA00022490"/>
    </source>
</evidence>
<dbReference type="Pfam" id="PF07167">
    <property type="entry name" value="PhaC_N"/>
    <property type="match status" value="1"/>
</dbReference>
<dbReference type="PANTHER" id="PTHR36837">
    <property type="entry name" value="POLY(3-HYDROXYALKANOATE) POLYMERASE SUBUNIT PHAC"/>
    <property type="match status" value="1"/>
</dbReference>
<evidence type="ECO:0000313" key="8">
    <source>
        <dbReference type="Proteomes" id="UP000596387"/>
    </source>
</evidence>
<organism evidence="7 8">
    <name type="scientific">Ponticoccus alexandrii</name>
    <dbReference type="NCBI Taxonomy" id="1943633"/>
    <lineage>
        <taxon>Bacteria</taxon>
        <taxon>Pseudomonadati</taxon>
        <taxon>Pseudomonadota</taxon>
        <taxon>Alphaproteobacteria</taxon>
        <taxon>Rhodobacterales</taxon>
        <taxon>Roseobacteraceae</taxon>
        <taxon>Ponticoccus</taxon>
    </lineage>
</organism>
<keyword evidence="2" id="KW-0963">Cytoplasm</keyword>
<dbReference type="InterPro" id="IPR010941">
    <property type="entry name" value="PhaC_N"/>
</dbReference>
<dbReference type="Gene3D" id="3.40.50.1820">
    <property type="entry name" value="alpha/beta hydrolase"/>
    <property type="match status" value="1"/>
</dbReference>
<comment type="subcellular location">
    <subcellularLocation>
        <location evidence="1">Cytoplasm</location>
    </subcellularLocation>
</comment>
<dbReference type="InterPro" id="IPR051321">
    <property type="entry name" value="PHA/PHB_synthase"/>
</dbReference>
<dbReference type="NCBIfam" id="TIGR01838">
    <property type="entry name" value="PHA_synth_I"/>
    <property type="match status" value="1"/>
</dbReference>
<dbReference type="PANTHER" id="PTHR36837:SF5">
    <property type="entry name" value="POLY-3-HYDROXYBUTYRATE SYNTHASE"/>
    <property type="match status" value="1"/>
</dbReference>
<keyword evidence="4" id="KW-0012">Acyltransferase</keyword>
<feature type="domain" description="AB hydrolase-1" evidence="5">
    <location>
        <begin position="279"/>
        <end position="522"/>
    </location>
</feature>
<evidence type="ECO:0000259" key="5">
    <source>
        <dbReference type="Pfam" id="PF00561"/>
    </source>
</evidence>
<evidence type="ECO:0000259" key="6">
    <source>
        <dbReference type="Pfam" id="PF07167"/>
    </source>
</evidence>
<dbReference type="EMBL" id="CP047166">
    <property type="protein sequence ID" value="QRF65602.1"/>
    <property type="molecule type" value="Genomic_DNA"/>
</dbReference>
<reference evidence="7 8" key="1">
    <citation type="submission" date="2019-12" db="EMBL/GenBank/DDBJ databases">
        <title>Complete Genome Sequence of a Quorum-Sensing Bacterium,Rhodobacteraceae bacterium C31, Isolated from a marine microalgae symbiotic bacteria.</title>
        <authorList>
            <person name="Zhang Y."/>
        </authorList>
    </citation>
    <scope>NUCLEOTIDE SEQUENCE [LARGE SCALE GENOMIC DNA]</scope>
    <source>
        <strain evidence="7 8">C31</strain>
    </source>
</reference>
<proteinExistence type="predicted"/>
<evidence type="ECO:0000256" key="4">
    <source>
        <dbReference type="ARBA" id="ARBA00023315"/>
    </source>
</evidence>
<dbReference type="InterPro" id="IPR010963">
    <property type="entry name" value="PHA_synth_I"/>
</dbReference>
<accession>A0ABX7F722</accession>
<keyword evidence="8" id="KW-1185">Reference proteome</keyword>
<evidence type="ECO:0000256" key="3">
    <source>
        <dbReference type="ARBA" id="ARBA00022679"/>
    </source>
</evidence>
<feature type="domain" description="Poly-beta-hydroxybutyrate polymerase N-terminal" evidence="6">
    <location>
        <begin position="106"/>
        <end position="277"/>
    </location>
</feature>
<dbReference type="RefSeq" id="WP_039615783.1">
    <property type="nucleotide sequence ID" value="NZ_CP047166.1"/>
</dbReference>
<dbReference type="Proteomes" id="UP000596387">
    <property type="component" value="Chromosome"/>
</dbReference>
<evidence type="ECO:0000313" key="7">
    <source>
        <dbReference type="EMBL" id="QRF65602.1"/>
    </source>
</evidence>
<sequence length="600" mass="67468">MTTNEVDAGEKQTRLEANLARVEELSQRLIAALTKRHPTPVALNGPDASLYTKAAQSYWQEWVNNPAKLIEQQVSYWGKTVTHFVEAQQALAQGKLQAPANPGPTDKRFRNPAWDTHPWFNYVKQQYLINAESIHTAIEGLDEMDAKEKRRLRYFSQQIVDMLAPTNFLATNPDALMKAVETEGESLVRGLENLVSDLEANNGELIVRLVDESAFEIGENIATAKGEVVYRNRMMEIIQYSPTTEQVQEVPIVLFPPWINKFYILDLKPQNSLIRWVVDQGYTLFVVSWINPHPTYRDVGLEHYVEEGFLKTIDIAKEICGVEKVNAVGYCIAGTTLAVTLALMKKRGDASVRSATFFTALTDFSDQGEFTPFLQDDFADAIEQEIEQEGVLPSFIMARTFSFLRSNDLIYGPAIRSYMMGETPPAFDLLYWNGDGANLPGRMFRQYLRGLCQRNEFAEGRFEFMGETLSVKDVDVPLMSIATESDHIARAADVYRGVQMMGAKQKQFVLGQSGHIAGIVNPPGKDKYGHYVNADLGTDFEGWKAGAEHHAGSWWPHWEAWLRRRSGKKVPARAPGDSSYEPLAPAPGTYVRVKAAKQIQ</sequence>
<dbReference type="SUPFAM" id="SSF53474">
    <property type="entry name" value="alpha/beta-Hydrolases"/>
    <property type="match status" value="1"/>
</dbReference>
<protein>
    <submittedName>
        <fullName evidence="7">Class I poly(R)-hydroxyalkanoic acid synthase</fullName>
    </submittedName>
</protein>
<evidence type="ECO:0000256" key="1">
    <source>
        <dbReference type="ARBA" id="ARBA00004496"/>
    </source>
</evidence>
<dbReference type="Pfam" id="PF00561">
    <property type="entry name" value="Abhydrolase_1"/>
    <property type="match status" value="1"/>
</dbReference>
<gene>
    <name evidence="7" type="primary">phaC</name>
    <name evidence="7" type="ORF">GQA70_04255</name>
</gene>
<dbReference type="InterPro" id="IPR000073">
    <property type="entry name" value="AB_hydrolase_1"/>
</dbReference>
<dbReference type="InterPro" id="IPR029058">
    <property type="entry name" value="AB_hydrolase_fold"/>
</dbReference>